<keyword evidence="4" id="KW-0175">Coiled coil</keyword>
<dbReference type="Gene3D" id="3.30.40.10">
    <property type="entry name" value="Zinc/RING finger domain, C3HC4 (zinc finger)"/>
    <property type="match status" value="1"/>
</dbReference>
<feature type="coiled-coil region" evidence="4">
    <location>
        <begin position="80"/>
        <end position="121"/>
    </location>
</feature>
<dbReference type="OrthoDB" id="9903688at2759"/>
<keyword evidence="7" id="KW-1185">Reference proteome</keyword>
<evidence type="ECO:0000259" key="5">
    <source>
        <dbReference type="Pfam" id="PF25600"/>
    </source>
</evidence>
<evidence type="ECO:0000256" key="4">
    <source>
        <dbReference type="SAM" id="Coils"/>
    </source>
</evidence>
<accession>A0A3N0XVW6</accession>
<dbReference type="PANTHER" id="PTHR25465:SF5">
    <property type="entry name" value="E3 UBIQUITIN_ISG15 LIGASE TRIM25-RELATED"/>
    <property type="match status" value="1"/>
</dbReference>
<dbReference type="InterPro" id="IPR051051">
    <property type="entry name" value="E3_ubiq-ligase_TRIM/RNF"/>
</dbReference>
<evidence type="ECO:0000313" key="6">
    <source>
        <dbReference type="EMBL" id="ROJ70164.1"/>
    </source>
</evidence>
<keyword evidence="3" id="KW-0862">Zinc</keyword>
<dbReference type="SUPFAM" id="SSF57850">
    <property type="entry name" value="RING/U-box"/>
    <property type="match status" value="1"/>
</dbReference>
<dbReference type="InterPro" id="IPR013083">
    <property type="entry name" value="Znf_RING/FYVE/PHD"/>
</dbReference>
<protein>
    <recommendedName>
        <fullName evidence="5">TRIM8/14/16/25/29/45/65 coiled-coil region domain-containing protein</fullName>
    </recommendedName>
</protein>
<proteinExistence type="predicted"/>
<feature type="coiled-coil region" evidence="4">
    <location>
        <begin position="145"/>
        <end position="179"/>
    </location>
</feature>
<keyword evidence="1" id="KW-0479">Metal-binding</keyword>
<dbReference type="GO" id="GO:0008270">
    <property type="term" value="F:zinc ion binding"/>
    <property type="evidence" value="ECO:0007669"/>
    <property type="project" value="UniProtKB-KW"/>
</dbReference>
<name>A0A3N0XVW6_ANAGA</name>
<feature type="domain" description="TRIM8/14/16/25/29/45/65 coiled-coil region" evidence="5">
    <location>
        <begin position="94"/>
        <end position="190"/>
    </location>
</feature>
<sequence>MSCITGCWNQEDQKGVYSCPQCRQTFTPRPALAKNVVFAEMLEKLKKTRLQTADCYAGSGDVECDVLYWEKTQSRQVLFSKILKETQRRYDERIQEIEKEIQDLRQAVDSHKRSAQAVVENSESIFTELIRSIEKSRTEVTQLITDQEKAAVSQAEGLLKRLEQEIDDLRRRDAVLEQISHTHYHIHFLQYSVSDTMTLIHKVQTTFALFWVWGESRLISETVLFLSII</sequence>
<dbReference type="InterPro" id="IPR058030">
    <property type="entry name" value="TRIM8/14/16/25/29/45/65_CC"/>
</dbReference>
<organism evidence="6 7">
    <name type="scientific">Anabarilius grahami</name>
    <name type="common">Kanglang fish</name>
    <name type="synonym">Barilius grahami</name>
    <dbReference type="NCBI Taxonomy" id="495550"/>
    <lineage>
        <taxon>Eukaryota</taxon>
        <taxon>Metazoa</taxon>
        <taxon>Chordata</taxon>
        <taxon>Craniata</taxon>
        <taxon>Vertebrata</taxon>
        <taxon>Euteleostomi</taxon>
        <taxon>Actinopterygii</taxon>
        <taxon>Neopterygii</taxon>
        <taxon>Teleostei</taxon>
        <taxon>Ostariophysi</taxon>
        <taxon>Cypriniformes</taxon>
        <taxon>Xenocyprididae</taxon>
        <taxon>Xenocypridinae</taxon>
        <taxon>Xenocypridinae incertae sedis</taxon>
        <taxon>Anabarilius</taxon>
    </lineage>
</organism>
<gene>
    <name evidence="6" type="ORF">DPX16_13885</name>
</gene>
<evidence type="ECO:0000256" key="1">
    <source>
        <dbReference type="ARBA" id="ARBA00022723"/>
    </source>
</evidence>
<dbReference type="Pfam" id="PF25600">
    <property type="entry name" value="TRIM_CC"/>
    <property type="match status" value="1"/>
</dbReference>
<evidence type="ECO:0000313" key="7">
    <source>
        <dbReference type="Proteomes" id="UP000281406"/>
    </source>
</evidence>
<dbReference type="PANTHER" id="PTHR25465">
    <property type="entry name" value="B-BOX DOMAIN CONTAINING"/>
    <property type="match status" value="1"/>
</dbReference>
<dbReference type="AlphaFoldDB" id="A0A3N0XVW6"/>
<evidence type="ECO:0000256" key="2">
    <source>
        <dbReference type="ARBA" id="ARBA00022771"/>
    </source>
</evidence>
<keyword evidence="2" id="KW-0863">Zinc-finger</keyword>
<dbReference type="Proteomes" id="UP000281406">
    <property type="component" value="Unassembled WGS sequence"/>
</dbReference>
<comment type="caution">
    <text evidence="6">The sequence shown here is derived from an EMBL/GenBank/DDBJ whole genome shotgun (WGS) entry which is preliminary data.</text>
</comment>
<evidence type="ECO:0000256" key="3">
    <source>
        <dbReference type="ARBA" id="ARBA00022833"/>
    </source>
</evidence>
<dbReference type="EMBL" id="RJVU01059636">
    <property type="protein sequence ID" value="ROJ70164.1"/>
    <property type="molecule type" value="Genomic_DNA"/>
</dbReference>
<reference evidence="6 7" key="1">
    <citation type="submission" date="2018-10" db="EMBL/GenBank/DDBJ databases">
        <title>Genome assembly for a Yunnan-Guizhou Plateau 3E fish, Anabarilius grahami (Regan), and its evolutionary and genetic applications.</title>
        <authorList>
            <person name="Jiang W."/>
        </authorList>
    </citation>
    <scope>NUCLEOTIDE SEQUENCE [LARGE SCALE GENOMIC DNA]</scope>
    <source>
        <strain evidence="6">AG-KIZ</strain>
        <tissue evidence="6">Muscle</tissue>
    </source>
</reference>